<dbReference type="OrthoDB" id="9769653at2"/>
<dbReference type="GO" id="GO:0016020">
    <property type="term" value="C:membrane"/>
    <property type="evidence" value="ECO:0007669"/>
    <property type="project" value="TreeGrafter"/>
</dbReference>
<dbReference type="PANTHER" id="PTHR19353:SF19">
    <property type="entry name" value="DELTA(5) FATTY ACID DESATURASE C-RELATED"/>
    <property type="match status" value="1"/>
</dbReference>
<feature type="compositionally biased region" description="Basic and acidic residues" evidence="1">
    <location>
        <begin position="366"/>
        <end position="378"/>
    </location>
</feature>
<keyword evidence="2" id="KW-0812">Transmembrane</keyword>
<dbReference type="PANTHER" id="PTHR19353">
    <property type="entry name" value="FATTY ACID DESATURASE 2"/>
    <property type="match status" value="1"/>
</dbReference>
<feature type="region of interest" description="Disordered" evidence="1">
    <location>
        <begin position="356"/>
        <end position="378"/>
    </location>
</feature>
<dbReference type="Proteomes" id="UP000268016">
    <property type="component" value="Unassembled WGS sequence"/>
</dbReference>
<sequence length="378" mass="43070">MTDRSIEGSLHPRGTAGGPASTRGRDYSLTGPEARRAVEIGLASAEWYHSDVPRKVMKDLMRRTDGPAIRDTVLWLVLLVGTGSAAVALWGSWWALPVFLVYGLLYASVADSRWHECGHGTAFRTDWMNDAVYHFTSFLLMRNPVNWRWSHARHHTDTIIVGRDPEILLMRPPNILAKTLAFVGLPHVFLGFATLVRNAFGNLSPAERDYIPASEWPKAVFWARVHVAIYAATIGLAFATWSILPLLLVGGPRLYGSWHVLMTAFLQHGGLAEDVPDHRLNTRTVYMNPVSRWIYWNMNYHVEHHIFPMVPYHALPRLHELIKHDLPPANPSIPQAYGELLRALWRQRREPDHYIRKSLPPGAQPYRDEFHSLDIRRA</sequence>
<dbReference type="GO" id="GO:0008610">
    <property type="term" value="P:lipid biosynthetic process"/>
    <property type="evidence" value="ECO:0007669"/>
    <property type="project" value="UniProtKB-ARBA"/>
</dbReference>
<protein>
    <submittedName>
        <fullName evidence="4">Fatty acid desaturase</fullName>
    </submittedName>
</protein>
<feature type="transmembrane region" description="Helical" evidence="2">
    <location>
        <begin position="175"/>
        <end position="196"/>
    </location>
</feature>
<accession>A0A3N2QY54</accession>
<evidence type="ECO:0000313" key="5">
    <source>
        <dbReference type="Proteomes" id="UP000268016"/>
    </source>
</evidence>
<gene>
    <name evidence="4" type="ORF">EAT49_12715</name>
</gene>
<dbReference type="AlphaFoldDB" id="A0A3N2QY54"/>
<organism evidence="4 5">
    <name type="scientific">Histidinibacterium lentulum</name>
    <dbReference type="NCBI Taxonomy" id="2480588"/>
    <lineage>
        <taxon>Bacteria</taxon>
        <taxon>Pseudomonadati</taxon>
        <taxon>Pseudomonadota</taxon>
        <taxon>Alphaproteobacteria</taxon>
        <taxon>Rhodobacterales</taxon>
        <taxon>Paracoccaceae</taxon>
        <taxon>Histidinibacterium</taxon>
    </lineage>
</organism>
<feature type="transmembrane region" description="Helical" evidence="2">
    <location>
        <begin position="73"/>
        <end position="105"/>
    </location>
</feature>
<dbReference type="EMBL" id="RDRB01000006">
    <property type="protein sequence ID" value="ROU00164.1"/>
    <property type="molecule type" value="Genomic_DNA"/>
</dbReference>
<keyword evidence="2" id="KW-1133">Transmembrane helix</keyword>
<evidence type="ECO:0000259" key="3">
    <source>
        <dbReference type="Pfam" id="PF00487"/>
    </source>
</evidence>
<dbReference type="GO" id="GO:0016717">
    <property type="term" value="F:oxidoreductase activity, acting on paired donors, with oxidation of a pair of donors resulting in the reduction of molecular oxygen to two molecules of water"/>
    <property type="evidence" value="ECO:0007669"/>
    <property type="project" value="TreeGrafter"/>
</dbReference>
<feature type="transmembrane region" description="Helical" evidence="2">
    <location>
        <begin position="227"/>
        <end position="249"/>
    </location>
</feature>
<feature type="domain" description="Fatty acid desaturase" evidence="3">
    <location>
        <begin position="92"/>
        <end position="333"/>
    </location>
</feature>
<feature type="region of interest" description="Disordered" evidence="1">
    <location>
        <begin position="1"/>
        <end position="28"/>
    </location>
</feature>
<reference evidence="4 5" key="1">
    <citation type="submission" date="2018-10" db="EMBL/GenBank/DDBJ databases">
        <title>Histidinibacterium lentulum gen. nov., sp. nov., a marine bacterium from the culture broth of Picochlorum sp. 122.</title>
        <authorList>
            <person name="Wang G."/>
        </authorList>
    </citation>
    <scope>NUCLEOTIDE SEQUENCE [LARGE SCALE GENOMIC DNA]</scope>
    <source>
        <strain evidence="4 5">B17</strain>
    </source>
</reference>
<evidence type="ECO:0000256" key="2">
    <source>
        <dbReference type="SAM" id="Phobius"/>
    </source>
</evidence>
<dbReference type="InterPro" id="IPR012171">
    <property type="entry name" value="Fatty_acid_desaturase"/>
</dbReference>
<keyword evidence="5" id="KW-1185">Reference proteome</keyword>
<dbReference type="Pfam" id="PF00487">
    <property type="entry name" value="FA_desaturase"/>
    <property type="match status" value="1"/>
</dbReference>
<keyword evidence="2" id="KW-0472">Membrane</keyword>
<dbReference type="InterPro" id="IPR039393">
    <property type="entry name" value="Rhizopine-oxygenase-like"/>
</dbReference>
<dbReference type="CDD" id="cd03511">
    <property type="entry name" value="Rhizopine-oxygenase-like"/>
    <property type="match status" value="1"/>
</dbReference>
<name>A0A3N2QY54_9RHOB</name>
<dbReference type="InterPro" id="IPR005804">
    <property type="entry name" value="FA_desaturase_dom"/>
</dbReference>
<proteinExistence type="predicted"/>
<dbReference type="RefSeq" id="WP_123642712.1">
    <property type="nucleotide sequence ID" value="NZ_ML119086.1"/>
</dbReference>
<evidence type="ECO:0000256" key="1">
    <source>
        <dbReference type="SAM" id="MobiDB-lite"/>
    </source>
</evidence>
<comment type="caution">
    <text evidence="4">The sequence shown here is derived from an EMBL/GenBank/DDBJ whole genome shotgun (WGS) entry which is preliminary data.</text>
</comment>
<evidence type="ECO:0000313" key="4">
    <source>
        <dbReference type="EMBL" id="ROU00164.1"/>
    </source>
</evidence>